<dbReference type="PANTHER" id="PTHR38591:SF1">
    <property type="entry name" value="BLL1000 PROTEIN"/>
    <property type="match status" value="1"/>
</dbReference>
<dbReference type="Proteomes" id="UP000500806">
    <property type="component" value="Chromosome"/>
</dbReference>
<name>A0A6M9PHV9_9BURK</name>
<dbReference type="KEGG" id="pani:DCO16_04805"/>
<feature type="domain" description="AttH" evidence="2">
    <location>
        <begin position="56"/>
        <end position="234"/>
    </location>
</feature>
<dbReference type="SUPFAM" id="SSF159245">
    <property type="entry name" value="AttH-like"/>
    <property type="match status" value="1"/>
</dbReference>
<dbReference type="Gene3D" id="2.40.370.10">
    <property type="entry name" value="AttH-like domain"/>
    <property type="match status" value="2"/>
</dbReference>
<dbReference type="EMBL" id="CP028941">
    <property type="protein sequence ID" value="QKM62440.1"/>
    <property type="molecule type" value="Genomic_DNA"/>
</dbReference>
<accession>A0A6M9PHV9</accession>
<reference evidence="3 4" key="1">
    <citation type="submission" date="2018-04" db="EMBL/GenBank/DDBJ databases">
        <title>Polynucleobacter sp. LimPoW16 genome.</title>
        <authorList>
            <person name="Hahn M.W."/>
        </authorList>
    </citation>
    <scope>NUCLEOTIDE SEQUENCE [LARGE SCALE GENOMIC DNA]</scope>
    <source>
        <strain evidence="3 4">LimPoW16</strain>
    </source>
</reference>
<proteinExistence type="predicted"/>
<dbReference type="InterPro" id="IPR023374">
    <property type="entry name" value="AttH-like_dom_sf"/>
</dbReference>
<evidence type="ECO:0000259" key="2">
    <source>
        <dbReference type="Pfam" id="PF07143"/>
    </source>
</evidence>
<sequence>MVMNFSQRRYLLKCMLMSSALPFSTLAEASPVVYPPVLPRPLKFPRDFGAHPEFRTEWWYLTGWLGTGADAMGFQITFFRSRTLHSPDNPSRFAPHQLLFAHAALAIPEEGKLRHADIAGRFGTGGASFDTTGTKISLLNWTLERTGDDRYVFFIPTDTFTIQLEAVAKQAPVLRGNAGVSAKGPKSDLASFYYSRPQLSVSAQIEIKNKSPAIKQVTRINRTGTAWFDHEWSSSLLMSKAVGWDWIGINLLDGGSIMAFRIRDQLGNSLFSEWDQRDKLGRIVNRHQQAIWEPVGRWNSSRSLANYPEGFLIRVAGEEYLLKTLMKDQEVDARKSTGGFYYEGAVEVFKDQRVVGRGYLELTGYDQAVKL</sequence>
<keyword evidence="1" id="KW-0732">Signal</keyword>
<dbReference type="Pfam" id="PF17186">
    <property type="entry name" value="Lipocalin_9"/>
    <property type="match status" value="1"/>
</dbReference>
<evidence type="ECO:0000313" key="3">
    <source>
        <dbReference type="EMBL" id="QKM62440.1"/>
    </source>
</evidence>
<dbReference type="InterPro" id="IPR010791">
    <property type="entry name" value="AttH_dom"/>
</dbReference>
<evidence type="ECO:0000256" key="1">
    <source>
        <dbReference type="SAM" id="SignalP"/>
    </source>
</evidence>
<feature type="chain" id="PRO_5026827173" evidence="1">
    <location>
        <begin position="30"/>
        <end position="371"/>
    </location>
</feature>
<protein>
    <submittedName>
        <fullName evidence="3">Carotenoid 1,2-hydratase</fullName>
    </submittedName>
</protein>
<dbReference type="Pfam" id="PF07143">
    <property type="entry name" value="CrtC"/>
    <property type="match status" value="1"/>
</dbReference>
<gene>
    <name evidence="3" type="ORF">DCO16_04805</name>
</gene>
<keyword evidence="4" id="KW-1185">Reference proteome</keyword>
<evidence type="ECO:0000313" key="4">
    <source>
        <dbReference type="Proteomes" id="UP000500806"/>
    </source>
</evidence>
<organism evidence="3 4">
    <name type="scientific">Polynucleobacter antarcticus</name>
    <dbReference type="NCBI Taxonomy" id="1743162"/>
    <lineage>
        <taxon>Bacteria</taxon>
        <taxon>Pseudomonadati</taxon>
        <taxon>Pseudomonadota</taxon>
        <taxon>Betaproteobacteria</taxon>
        <taxon>Burkholderiales</taxon>
        <taxon>Burkholderiaceae</taxon>
        <taxon>Polynucleobacter</taxon>
    </lineage>
</organism>
<dbReference type="AlphaFoldDB" id="A0A6M9PHV9"/>
<feature type="signal peptide" evidence="1">
    <location>
        <begin position="1"/>
        <end position="29"/>
    </location>
</feature>
<dbReference type="PANTHER" id="PTHR38591">
    <property type="entry name" value="HYDROLASE"/>
    <property type="match status" value="1"/>
</dbReference>